<dbReference type="OrthoDB" id="2403385at2759"/>
<keyword evidence="2" id="KW-1185">Reference proteome</keyword>
<reference evidence="1 2" key="1">
    <citation type="submission" date="2018-08" db="EMBL/GenBank/DDBJ databases">
        <title>Genome and evolution of the arbuscular mycorrhizal fungus Diversispora epigaea (formerly Glomus versiforme) and its bacterial endosymbionts.</title>
        <authorList>
            <person name="Sun X."/>
            <person name="Fei Z."/>
            <person name="Harrison M."/>
        </authorList>
    </citation>
    <scope>NUCLEOTIDE SEQUENCE [LARGE SCALE GENOMIC DNA]</scope>
    <source>
        <strain evidence="1 2">IT104</strain>
    </source>
</reference>
<dbReference type="AlphaFoldDB" id="A0A397JBA4"/>
<gene>
    <name evidence="1" type="ORF">Glove_114g98</name>
</gene>
<protein>
    <submittedName>
        <fullName evidence="1">Uncharacterized protein</fullName>
    </submittedName>
</protein>
<evidence type="ECO:0000313" key="1">
    <source>
        <dbReference type="EMBL" id="RHZ82050.1"/>
    </source>
</evidence>
<dbReference type="EMBL" id="PQFF01000106">
    <property type="protein sequence ID" value="RHZ82050.1"/>
    <property type="molecule type" value="Genomic_DNA"/>
</dbReference>
<accession>A0A397JBA4</accession>
<evidence type="ECO:0000313" key="2">
    <source>
        <dbReference type="Proteomes" id="UP000266861"/>
    </source>
</evidence>
<proteinExistence type="predicted"/>
<comment type="caution">
    <text evidence="1">The sequence shown here is derived from an EMBL/GenBank/DDBJ whole genome shotgun (WGS) entry which is preliminary data.</text>
</comment>
<sequence length="219" mass="25715">MESNWEKVDKKITDLLPQVEDNMRSLLEKYNKAIRDSTFKCFVDLNKVEDIICNKSPFEDHHSYIILCLHTPFNPLCDPTASEYMYRSRIINHLWKELFLNVNCIATIKTHKVGNKFVQVAFGEVIGNTFKCDNKKFNNDKEKMLKAMQLALFNLRKSLPEKTPDLEDLETFGLLTVTPLVRHNNVKGRRRNEQTDYVYKLTGAFYKQNRNQTVVCLWT</sequence>
<dbReference type="Proteomes" id="UP000266861">
    <property type="component" value="Unassembled WGS sequence"/>
</dbReference>
<organism evidence="1 2">
    <name type="scientific">Diversispora epigaea</name>
    <dbReference type="NCBI Taxonomy" id="1348612"/>
    <lineage>
        <taxon>Eukaryota</taxon>
        <taxon>Fungi</taxon>
        <taxon>Fungi incertae sedis</taxon>
        <taxon>Mucoromycota</taxon>
        <taxon>Glomeromycotina</taxon>
        <taxon>Glomeromycetes</taxon>
        <taxon>Diversisporales</taxon>
        <taxon>Diversisporaceae</taxon>
        <taxon>Diversispora</taxon>
    </lineage>
</organism>
<name>A0A397JBA4_9GLOM</name>